<dbReference type="EMBL" id="JBBMFD010000001">
    <property type="protein sequence ID" value="MEQ2439620.1"/>
    <property type="molecule type" value="Genomic_DNA"/>
</dbReference>
<gene>
    <name evidence="1" type="ORF">WMO26_02115</name>
</gene>
<accession>A0ABV1DYU0</accession>
<name>A0ABV1DYU0_9FIRM</name>
<comment type="caution">
    <text evidence="1">The sequence shown here is derived from an EMBL/GenBank/DDBJ whole genome shotgun (WGS) entry which is preliminary data.</text>
</comment>
<evidence type="ECO:0000313" key="1">
    <source>
        <dbReference type="EMBL" id="MEQ2439620.1"/>
    </source>
</evidence>
<organism evidence="1 2">
    <name type="scientific">Solibaculum intestinale</name>
    <dbReference type="NCBI Taxonomy" id="3133165"/>
    <lineage>
        <taxon>Bacteria</taxon>
        <taxon>Bacillati</taxon>
        <taxon>Bacillota</taxon>
        <taxon>Clostridia</taxon>
        <taxon>Eubacteriales</taxon>
        <taxon>Oscillospiraceae</taxon>
        <taxon>Solibaculum</taxon>
    </lineage>
</organism>
<evidence type="ECO:0000313" key="2">
    <source>
        <dbReference type="Proteomes" id="UP001489509"/>
    </source>
</evidence>
<reference evidence="1 2" key="1">
    <citation type="submission" date="2024-03" db="EMBL/GenBank/DDBJ databases">
        <title>Human intestinal bacterial collection.</title>
        <authorList>
            <person name="Pauvert C."/>
            <person name="Hitch T.C.A."/>
            <person name="Clavel T."/>
        </authorList>
    </citation>
    <scope>NUCLEOTIDE SEQUENCE [LARGE SCALE GENOMIC DNA]</scope>
    <source>
        <strain evidence="1 2">CLA-JM-H44</strain>
    </source>
</reference>
<keyword evidence="2" id="KW-1185">Reference proteome</keyword>
<dbReference type="RefSeq" id="WP_349217877.1">
    <property type="nucleotide sequence ID" value="NZ_JBBMFD010000001.1"/>
</dbReference>
<evidence type="ECO:0008006" key="3">
    <source>
        <dbReference type="Google" id="ProtNLM"/>
    </source>
</evidence>
<sequence length="153" mass="18711">MKYFTKERLSFQDEHANEKWNEMLQDYFSELKKYSKEFSLELRHLLENGEFHDAKILSIALLPYEKKEWQGKYKIVVELSGYHNDDVPYHGYLIHQNVTEYHASLNLKDFPFDDYLYGEVLKDQDGFWIHNFLVFYDYNEIMIKCEDIDWKEK</sequence>
<dbReference type="Proteomes" id="UP001489509">
    <property type="component" value="Unassembled WGS sequence"/>
</dbReference>
<proteinExistence type="predicted"/>
<protein>
    <recommendedName>
        <fullName evidence="3">DUF5348 domain-containing protein</fullName>
    </recommendedName>
</protein>